<accession>A0A0N4ULZ7</accession>
<dbReference type="PANTHER" id="PTHR21679">
    <property type="entry name" value="DOMAIN OF UNKNOWN FUNCTION DB DOMAIN-CONTAINING PROTEIN-RELATED"/>
    <property type="match status" value="1"/>
</dbReference>
<protein>
    <submittedName>
        <fullName evidence="5">DB domain-containing protein</fullName>
    </submittedName>
</protein>
<proteinExistence type="predicted"/>
<evidence type="ECO:0000259" key="1">
    <source>
        <dbReference type="Pfam" id="PF01682"/>
    </source>
</evidence>
<gene>
    <name evidence="2" type="ORF">DME_LOCUS10500</name>
</gene>
<organism evidence="3 5">
    <name type="scientific">Dracunculus medinensis</name>
    <name type="common">Guinea worm</name>
    <dbReference type="NCBI Taxonomy" id="318479"/>
    <lineage>
        <taxon>Eukaryota</taxon>
        <taxon>Metazoa</taxon>
        <taxon>Ecdysozoa</taxon>
        <taxon>Nematoda</taxon>
        <taxon>Chromadorea</taxon>
        <taxon>Rhabditida</taxon>
        <taxon>Spirurina</taxon>
        <taxon>Dracunculoidea</taxon>
        <taxon>Dracunculidae</taxon>
        <taxon>Dracunculus</taxon>
    </lineage>
</organism>
<keyword evidence="4" id="KW-1185">Reference proteome</keyword>
<dbReference type="Pfam" id="PF01682">
    <property type="entry name" value="DB"/>
    <property type="match status" value="1"/>
</dbReference>
<reference evidence="2 4" key="2">
    <citation type="submission" date="2018-11" db="EMBL/GenBank/DDBJ databases">
        <authorList>
            <consortium name="Pathogen Informatics"/>
        </authorList>
    </citation>
    <scope>NUCLEOTIDE SEQUENCE [LARGE SCALE GENOMIC DNA]</scope>
</reference>
<dbReference type="STRING" id="318479.A0A0N4ULZ7"/>
<dbReference type="InterPro" id="IPR002602">
    <property type="entry name" value="DB"/>
</dbReference>
<dbReference type="Proteomes" id="UP000038040">
    <property type="component" value="Unplaced"/>
</dbReference>
<evidence type="ECO:0000313" key="4">
    <source>
        <dbReference type="Proteomes" id="UP000274756"/>
    </source>
</evidence>
<reference evidence="5" key="1">
    <citation type="submission" date="2017-02" db="UniProtKB">
        <authorList>
            <consortium name="WormBaseParasite"/>
        </authorList>
    </citation>
    <scope>IDENTIFICATION</scope>
</reference>
<name>A0A0N4ULZ7_DRAME</name>
<dbReference type="EMBL" id="UYYG01001220">
    <property type="protein sequence ID" value="VDN60527.1"/>
    <property type="molecule type" value="Genomic_DNA"/>
</dbReference>
<sequence length="156" mass="18104">MKFFKQFISGKNFCGNFKDICGKKESEYAPCVHKTKADQLFMQCCMQYIPNDCHILCKYEVEEVEARQLLLHSIKFGSCDLKYISTVLYCASQNQDNRECCEYLSLADEKLGVGKRCLRMCDPAGLRIGRIHRKDITCLYNWNVIMYCHQSGIPIE</sequence>
<dbReference type="WBParaSite" id="DME_0000884401-mRNA-1">
    <property type="protein sequence ID" value="DME_0000884401-mRNA-1"/>
    <property type="gene ID" value="DME_0000884401"/>
</dbReference>
<evidence type="ECO:0000313" key="2">
    <source>
        <dbReference type="EMBL" id="VDN60527.1"/>
    </source>
</evidence>
<feature type="domain" description="Domain of unknown function DB" evidence="1">
    <location>
        <begin position="44"/>
        <end position="149"/>
    </location>
</feature>
<evidence type="ECO:0000313" key="3">
    <source>
        <dbReference type="Proteomes" id="UP000038040"/>
    </source>
</evidence>
<dbReference type="Proteomes" id="UP000274756">
    <property type="component" value="Unassembled WGS sequence"/>
</dbReference>
<dbReference type="AlphaFoldDB" id="A0A0N4ULZ7"/>
<evidence type="ECO:0000313" key="5">
    <source>
        <dbReference type="WBParaSite" id="DME_0000884401-mRNA-1"/>
    </source>
</evidence>
<dbReference type="OrthoDB" id="5829006at2759"/>